<dbReference type="Pfam" id="PF09684">
    <property type="entry name" value="Tail_P2_I"/>
    <property type="match status" value="1"/>
</dbReference>
<evidence type="ECO:0000313" key="2">
    <source>
        <dbReference type="EMBL" id="CUR61780.1"/>
    </source>
</evidence>
<reference evidence="2" key="1">
    <citation type="submission" date="2015-08" db="EMBL/GenBank/DDBJ databases">
        <authorList>
            <person name="Babu N.S."/>
            <person name="Beckwith C.J."/>
            <person name="Beseler K.G."/>
            <person name="Brison A."/>
            <person name="Carone J.V."/>
            <person name="Caskin T.P."/>
            <person name="Diamond M."/>
            <person name="Durham M.E."/>
            <person name="Foxe J.M."/>
            <person name="Go M."/>
            <person name="Henderson B.A."/>
            <person name="Jones I.B."/>
            <person name="McGettigan J.A."/>
            <person name="Micheletti S.J."/>
            <person name="Nasrallah M.E."/>
            <person name="Ortiz D."/>
            <person name="Piller C.R."/>
            <person name="Privatt S.R."/>
            <person name="Schneider S.L."/>
            <person name="Sharp S."/>
            <person name="Smith T.C."/>
            <person name="Stanton J.D."/>
            <person name="Ullery H.E."/>
            <person name="Wilson R.J."/>
            <person name="Serrano M.G."/>
            <person name="Buck G."/>
            <person name="Lee V."/>
            <person name="Wang Y."/>
            <person name="Carvalho R."/>
            <person name="Voegtly L."/>
            <person name="Shi R."/>
            <person name="Duckworth R."/>
            <person name="Johnson A."/>
            <person name="Loviza R."/>
            <person name="Walstead R."/>
            <person name="Shah Z."/>
            <person name="Kiflezghi M."/>
            <person name="Wade K."/>
            <person name="Ball S.L."/>
            <person name="Bradley K.W."/>
            <person name="Asai D.J."/>
            <person name="Bowman C.A."/>
            <person name="Russell D.A."/>
            <person name="Pope W.H."/>
            <person name="Jacobs-Sera D."/>
            <person name="Hendrix R.W."/>
            <person name="Hatfull G.F."/>
        </authorList>
    </citation>
    <scope>NUCLEOTIDE SEQUENCE</scope>
</reference>
<evidence type="ECO:0000256" key="1">
    <source>
        <dbReference type="SAM" id="MobiDB-lite"/>
    </source>
</evidence>
<protein>
    <submittedName>
        <fullName evidence="2">Uncharacterized protein</fullName>
    </submittedName>
</protein>
<dbReference type="AlphaFoldDB" id="A0A2P2CIH8"/>
<name>A0A2P2CIH8_9ZZZZ</name>
<dbReference type="InterPro" id="IPR006521">
    <property type="entry name" value="Tail_protein_I"/>
</dbReference>
<accession>A0A2P2CIH8</accession>
<sequence>MSARRWLAGGDWGAALLTHAVVEGGHLRLAPQGSGLARHGVAIVRAGRPAPAQVDSDTADRWRRVVVRLAEPLPPQAWLRMWMRVEPAAGVPPAPDAAHDLADDAPPDTAMGVWRAAAPDALDARVLCRDEGELWVAVELGGAGTTTPAVADLLVETGDDGPVTALPIAYRETGVHPATDGAILVDDGGGVLGRYVGLLGAHLEHTSSLIEELPSLLSPSVAPDRDDAAWLERLATWVALDPGRLPGSDADRRESVTTVVARHGRRGTRAGLEDQVRRETGLDVEVVEPLLDVTVWRLDGTTRTSVLGATTGLVAADPGPPVLDSTALVDGAALITAEDAGLPVHGHVAHRICVHVADGTSEQVAAVDAVVQRERPAHVWARTCATPQRTSLPTVVEVDRLPDHPAAGLRNDTAHRPDADGPGLRLGTARIHPENRTPTDRPGAGSAQTGDPR</sequence>
<dbReference type="EMBL" id="CZKB01000025">
    <property type="protein sequence ID" value="CUR61780.1"/>
    <property type="molecule type" value="Genomic_DNA"/>
</dbReference>
<organism evidence="2">
    <name type="scientific">metagenome</name>
    <dbReference type="NCBI Taxonomy" id="256318"/>
    <lineage>
        <taxon>unclassified sequences</taxon>
        <taxon>metagenomes</taxon>
    </lineage>
</organism>
<proteinExistence type="predicted"/>
<feature type="region of interest" description="Disordered" evidence="1">
    <location>
        <begin position="403"/>
        <end position="453"/>
    </location>
</feature>
<gene>
    <name evidence="2" type="ORF">NOCA150080</name>
</gene>